<dbReference type="GO" id="GO:0006289">
    <property type="term" value="P:nucleotide-excision repair"/>
    <property type="evidence" value="ECO:0007669"/>
    <property type="project" value="TreeGrafter"/>
</dbReference>
<reference evidence="8" key="1">
    <citation type="journal article" date="2017" name="Nat. Ecol. Evol.">
        <title>Genome expansion and lineage-specific genetic innovations in the forest pathogenic fungi Armillaria.</title>
        <authorList>
            <person name="Sipos G."/>
            <person name="Prasanna A.N."/>
            <person name="Walter M.C."/>
            <person name="O'Connor E."/>
            <person name="Balint B."/>
            <person name="Krizsan K."/>
            <person name="Kiss B."/>
            <person name="Hess J."/>
            <person name="Varga T."/>
            <person name="Slot J."/>
            <person name="Riley R."/>
            <person name="Boka B."/>
            <person name="Rigling D."/>
            <person name="Barry K."/>
            <person name="Lee J."/>
            <person name="Mihaltcheva S."/>
            <person name="LaButti K."/>
            <person name="Lipzen A."/>
            <person name="Waldron R."/>
            <person name="Moloney N.M."/>
            <person name="Sperisen C."/>
            <person name="Kredics L."/>
            <person name="Vagvoelgyi C."/>
            <person name="Patrignani A."/>
            <person name="Fitzpatrick D."/>
            <person name="Nagy I."/>
            <person name="Doyle S."/>
            <person name="Anderson J.B."/>
            <person name="Grigoriev I.V."/>
            <person name="Gueldener U."/>
            <person name="Muensterkoetter M."/>
            <person name="Nagy L.G."/>
        </authorList>
    </citation>
    <scope>NUCLEOTIDE SEQUENCE [LARGE SCALE GENOMIC DNA]</scope>
    <source>
        <strain evidence="8">Ar21-2</strain>
    </source>
</reference>
<dbReference type="GO" id="GO:0000703">
    <property type="term" value="F:oxidized pyrimidine nucleobase lesion DNA N-glycosylase activity"/>
    <property type="evidence" value="ECO:0007669"/>
    <property type="project" value="TreeGrafter"/>
</dbReference>
<keyword evidence="5" id="KW-0326">Glycosidase</keyword>
<evidence type="ECO:0000313" key="7">
    <source>
        <dbReference type="EMBL" id="PBK83087.1"/>
    </source>
</evidence>
<feature type="domain" description="HhH-GPD" evidence="6">
    <location>
        <begin position="1"/>
        <end position="101"/>
    </location>
</feature>
<dbReference type="GO" id="GO:0005634">
    <property type="term" value="C:nucleus"/>
    <property type="evidence" value="ECO:0007669"/>
    <property type="project" value="TreeGrafter"/>
</dbReference>
<evidence type="ECO:0000256" key="2">
    <source>
        <dbReference type="ARBA" id="ARBA00022801"/>
    </source>
</evidence>
<accession>A0A2H3D253</accession>
<dbReference type="GO" id="GO:0006285">
    <property type="term" value="P:base-excision repair, AP site formation"/>
    <property type="evidence" value="ECO:0007669"/>
    <property type="project" value="UniProtKB-ARBA"/>
</dbReference>
<dbReference type="InParanoid" id="A0A2H3D253"/>
<evidence type="ECO:0000256" key="5">
    <source>
        <dbReference type="ARBA" id="ARBA00023295"/>
    </source>
</evidence>
<dbReference type="PANTHER" id="PTHR43286">
    <property type="entry name" value="ENDONUCLEASE III-LIKE PROTEIN 1"/>
    <property type="match status" value="1"/>
</dbReference>
<organism evidence="7 8">
    <name type="scientific">Armillaria gallica</name>
    <name type="common">Bulbous honey fungus</name>
    <name type="synonym">Armillaria bulbosa</name>
    <dbReference type="NCBI Taxonomy" id="47427"/>
    <lineage>
        <taxon>Eukaryota</taxon>
        <taxon>Fungi</taxon>
        <taxon>Dikarya</taxon>
        <taxon>Basidiomycota</taxon>
        <taxon>Agaricomycotina</taxon>
        <taxon>Agaricomycetes</taxon>
        <taxon>Agaricomycetidae</taxon>
        <taxon>Agaricales</taxon>
        <taxon>Marasmiineae</taxon>
        <taxon>Physalacriaceae</taxon>
        <taxon>Armillaria</taxon>
    </lineage>
</organism>
<dbReference type="OrthoDB" id="2099276at2759"/>
<dbReference type="Pfam" id="PF00730">
    <property type="entry name" value="HhH-GPD"/>
    <property type="match status" value="1"/>
</dbReference>
<protein>
    <recommendedName>
        <fullName evidence="6">HhH-GPD domain-containing protein</fullName>
    </recommendedName>
</protein>
<dbReference type="InterPro" id="IPR023170">
    <property type="entry name" value="HhH_base_excis_C"/>
</dbReference>
<keyword evidence="3" id="KW-0234">DNA repair</keyword>
<name>A0A2H3D253_ARMGA</name>
<keyword evidence="2" id="KW-0378">Hydrolase</keyword>
<evidence type="ECO:0000256" key="1">
    <source>
        <dbReference type="ARBA" id="ARBA00022763"/>
    </source>
</evidence>
<dbReference type="GO" id="GO:0016829">
    <property type="term" value="F:lyase activity"/>
    <property type="evidence" value="ECO:0007669"/>
    <property type="project" value="UniProtKB-KW"/>
</dbReference>
<keyword evidence="8" id="KW-1185">Reference proteome</keyword>
<dbReference type="InterPro" id="IPR003265">
    <property type="entry name" value="HhH-GPD_domain"/>
</dbReference>
<evidence type="ECO:0000256" key="3">
    <source>
        <dbReference type="ARBA" id="ARBA00023204"/>
    </source>
</evidence>
<gene>
    <name evidence="7" type="ORF">ARMGADRAFT_678691</name>
</gene>
<dbReference type="PANTHER" id="PTHR43286:SF1">
    <property type="entry name" value="ENDONUCLEASE III-LIKE PROTEIN 1"/>
    <property type="match status" value="1"/>
</dbReference>
<dbReference type="AlphaFoldDB" id="A0A2H3D253"/>
<evidence type="ECO:0000313" key="8">
    <source>
        <dbReference type="Proteomes" id="UP000217790"/>
    </source>
</evidence>
<dbReference type="EMBL" id="KZ293709">
    <property type="protein sequence ID" value="PBK83087.1"/>
    <property type="molecule type" value="Genomic_DNA"/>
</dbReference>
<dbReference type="Gene3D" id="1.10.1670.10">
    <property type="entry name" value="Helix-hairpin-Helix base-excision DNA repair enzymes (C-terminal)"/>
    <property type="match status" value="1"/>
</dbReference>
<dbReference type="InterPro" id="IPR011257">
    <property type="entry name" value="DNA_glycosylase"/>
</dbReference>
<evidence type="ECO:0000256" key="4">
    <source>
        <dbReference type="ARBA" id="ARBA00023239"/>
    </source>
</evidence>
<dbReference type="GO" id="GO:0003906">
    <property type="term" value="F:DNA-(apurinic or apyrimidinic site) endonuclease activity"/>
    <property type="evidence" value="ECO:0007669"/>
    <property type="project" value="TreeGrafter"/>
</dbReference>
<evidence type="ECO:0000259" key="6">
    <source>
        <dbReference type="Pfam" id="PF00730"/>
    </source>
</evidence>
<sequence length="144" mass="16192">MLSSQTKDEVTDAAIKQLRATLGGSISKKAVLQKHSPRSDFAGGRYSARCLDPRYRYLLILSLQIAWNLNRGIGIDVHVHRITNRLGCHKPPTKKAEETRLNLQSRLPTEATPRDQPSTCQLWAGNSRWFVCLSAQILENARLV</sequence>
<dbReference type="SUPFAM" id="SSF48150">
    <property type="entry name" value="DNA-glycosylase"/>
    <property type="match status" value="1"/>
</dbReference>
<keyword evidence="1" id="KW-0227">DNA damage</keyword>
<proteinExistence type="predicted"/>
<dbReference type="STRING" id="47427.A0A2H3D253"/>
<keyword evidence="4" id="KW-0456">Lyase</keyword>
<dbReference type="Proteomes" id="UP000217790">
    <property type="component" value="Unassembled WGS sequence"/>
</dbReference>